<name>W9GPA5_9MICO</name>
<organism evidence="8 9">
    <name type="scientific">Intrasporangium chromatireducens Q5-1</name>
    <dbReference type="NCBI Taxonomy" id="584657"/>
    <lineage>
        <taxon>Bacteria</taxon>
        <taxon>Bacillati</taxon>
        <taxon>Actinomycetota</taxon>
        <taxon>Actinomycetes</taxon>
        <taxon>Micrococcales</taxon>
        <taxon>Intrasporangiaceae</taxon>
        <taxon>Intrasporangium</taxon>
    </lineage>
</organism>
<dbReference type="SUPFAM" id="SSF88659">
    <property type="entry name" value="Sigma3 and sigma4 domains of RNA polymerase sigma factors"/>
    <property type="match status" value="1"/>
</dbReference>
<evidence type="ECO:0000256" key="1">
    <source>
        <dbReference type="ARBA" id="ARBA00010641"/>
    </source>
</evidence>
<comment type="caution">
    <text evidence="8">The sequence shown here is derived from an EMBL/GenBank/DDBJ whole genome shotgun (WGS) entry which is preliminary data.</text>
</comment>
<feature type="domain" description="RNA polymerase sigma-70 region 2" evidence="6">
    <location>
        <begin position="19"/>
        <end position="82"/>
    </location>
</feature>
<reference evidence="9" key="1">
    <citation type="submission" date="2013-08" db="EMBL/GenBank/DDBJ databases">
        <title>Intrasporangium oryzae NRRL B-24470.</title>
        <authorList>
            <person name="Liu H."/>
            <person name="Wang G."/>
        </authorList>
    </citation>
    <scope>NUCLEOTIDE SEQUENCE [LARGE SCALE GENOMIC DNA]</scope>
    <source>
        <strain evidence="9">Q5-1</strain>
    </source>
</reference>
<keyword evidence="3" id="KW-0731">Sigma factor</keyword>
<evidence type="ECO:0000256" key="4">
    <source>
        <dbReference type="ARBA" id="ARBA00023125"/>
    </source>
</evidence>
<evidence type="ECO:0000313" key="9">
    <source>
        <dbReference type="Proteomes" id="UP000019494"/>
    </source>
</evidence>
<dbReference type="AlphaFoldDB" id="W9GPA5"/>
<dbReference type="Pfam" id="PF04542">
    <property type="entry name" value="Sigma70_r2"/>
    <property type="match status" value="1"/>
</dbReference>
<dbReference type="InterPro" id="IPR014325">
    <property type="entry name" value="RNA_pol_sigma-E_actinobac"/>
</dbReference>
<dbReference type="InterPro" id="IPR013325">
    <property type="entry name" value="RNA_pol_sigma_r2"/>
</dbReference>
<keyword evidence="9" id="KW-1185">Reference proteome</keyword>
<dbReference type="InterPro" id="IPR039425">
    <property type="entry name" value="RNA_pol_sigma-70-like"/>
</dbReference>
<keyword evidence="2" id="KW-0805">Transcription regulation</keyword>
<evidence type="ECO:0000256" key="2">
    <source>
        <dbReference type="ARBA" id="ARBA00023015"/>
    </source>
</evidence>
<evidence type="ECO:0000313" key="8">
    <source>
        <dbReference type="EMBL" id="EWT06907.1"/>
    </source>
</evidence>
<gene>
    <name evidence="8" type="ORF">N864_11835</name>
</gene>
<evidence type="ECO:0000256" key="3">
    <source>
        <dbReference type="ARBA" id="ARBA00023082"/>
    </source>
</evidence>
<dbReference type="PANTHER" id="PTHR43133:SF50">
    <property type="entry name" value="ECF RNA POLYMERASE SIGMA FACTOR SIGM"/>
    <property type="match status" value="1"/>
</dbReference>
<dbReference type="InterPro" id="IPR007627">
    <property type="entry name" value="RNA_pol_sigma70_r2"/>
</dbReference>
<dbReference type="RefSeq" id="WP_034714419.1">
    <property type="nucleotide sequence ID" value="NZ_AWQS01000028.1"/>
</dbReference>
<dbReference type="InterPro" id="IPR013324">
    <property type="entry name" value="RNA_pol_sigma_r3/r4-like"/>
</dbReference>
<dbReference type="Proteomes" id="UP000019494">
    <property type="component" value="Unassembled WGS sequence"/>
</dbReference>
<keyword evidence="4" id="KW-0238">DNA-binding</keyword>
<keyword evidence="5" id="KW-0804">Transcription</keyword>
<protein>
    <submittedName>
        <fullName evidence="8">RNA polymerase subunit sigma-24</fullName>
    </submittedName>
</protein>
<dbReference type="NCBIfam" id="TIGR02983">
    <property type="entry name" value="SigE-fam_strep"/>
    <property type="match status" value="1"/>
</dbReference>
<dbReference type="InterPro" id="IPR036388">
    <property type="entry name" value="WH-like_DNA-bd_sf"/>
</dbReference>
<dbReference type="NCBIfam" id="TIGR02937">
    <property type="entry name" value="sigma70-ECF"/>
    <property type="match status" value="1"/>
</dbReference>
<dbReference type="PATRIC" id="fig|584657.3.peg.1121"/>
<dbReference type="InterPro" id="IPR013249">
    <property type="entry name" value="RNA_pol_sigma70_r4_t2"/>
</dbReference>
<evidence type="ECO:0000259" key="6">
    <source>
        <dbReference type="Pfam" id="PF04542"/>
    </source>
</evidence>
<dbReference type="Pfam" id="PF08281">
    <property type="entry name" value="Sigma70_r4_2"/>
    <property type="match status" value="1"/>
</dbReference>
<evidence type="ECO:0000256" key="5">
    <source>
        <dbReference type="ARBA" id="ARBA00023163"/>
    </source>
</evidence>
<dbReference type="InterPro" id="IPR014284">
    <property type="entry name" value="RNA_pol_sigma-70_dom"/>
</dbReference>
<dbReference type="SUPFAM" id="SSF88946">
    <property type="entry name" value="Sigma2 domain of RNA polymerase sigma factors"/>
    <property type="match status" value="1"/>
</dbReference>
<feature type="domain" description="RNA polymerase sigma factor 70 region 4 type 2" evidence="7">
    <location>
        <begin position="121"/>
        <end position="172"/>
    </location>
</feature>
<dbReference type="EMBL" id="AWQS01000028">
    <property type="protein sequence ID" value="EWT06907.1"/>
    <property type="molecule type" value="Genomic_DNA"/>
</dbReference>
<evidence type="ECO:0000259" key="7">
    <source>
        <dbReference type="Pfam" id="PF08281"/>
    </source>
</evidence>
<dbReference type="OrthoDB" id="4864396at2"/>
<dbReference type="GO" id="GO:0016987">
    <property type="term" value="F:sigma factor activity"/>
    <property type="evidence" value="ECO:0007669"/>
    <property type="project" value="UniProtKB-KW"/>
</dbReference>
<sequence length="179" mass="19920">MPTARPPGLDDADHAITQLYAAHWTRLVRLAWLLVRDQSLAEDAVQDAFVATHRRWDAIRDSGRVLGYLQTAVVNQCRSLQRHAVVVDRQNRADAAAADAPGRGSHDSAETVVLAASERRTMLEALGELPQRQREVLVLRYYEDLSEAQIARALDISPGSVKAHAHRALTTLRATMEQR</sequence>
<comment type="similarity">
    <text evidence="1">Belongs to the sigma-70 factor family. ECF subfamily.</text>
</comment>
<dbReference type="Gene3D" id="1.10.10.10">
    <property type="entry name" value="Winged helix-like DNA-binding domain superfamily/Winged helix DNA-binding domain"/>
    <property type="match status" value="1"/>
</dbReference>
<accession>W9GPA5</accession>
<proteinExistence type="inferred from homology"/>
<dbReference type="Gene3D" id="1.10.1740.10">
    <property type="match status" value="1"/>
</dbReference>
<dbReference type="PANTHER" id="PTHR43133">
    <property type="entry name" value="RNA POLYMERASE ECF-TYPE SIGMA FACTO"/>
    <property type="match status" value="1"/>
</dbReference>
<dbReference type="CDD" id="cd06171">
    <property type="entry name" value="Sigma70_r4"/>
    <property type="match status" value="1"/>
</dbReference>
<dbReference type="GO" id="GO:0003677">
    <property type="term" value="F:DNA binding"/>
    <property type="evidence" value="ECO:0007669"/>
    <property type="project" value="UniProtKB-KW"/>
</dbReference>
<dbReference type="GO" id="GO:0006352">
    <property type="term" value="P:DNA-templated transcription initiation"/>
    <property type="evidence" value="ECO:0007669"/>
    <property type="project" value="InterPro"/>
</dbReference>